<accession>A0A835Z4S1</accession>
<dbReference type="PANTHER" id="PTHR33317">
    <property type="entry name" value="POLYNUCLEOTIDYL TRANSFERASE, RIBONUCLEASE H-LIKE SUPERFAMILY PROTEIN"/>
    <property type="match status" value="1"/>
</dbReference>
<dbReference type="GO" id="GO:0000967">
    <property type="term" value="P:rRNA 5'-end processing"/>
    <property type="evidence" value="ECO:0007669"/>
    <property type="project" value="TreeGrafter"/>
</dbReference>
<dbReference type="Proteomes" id="UP000664859">
    <property type="component" value="Unassembled WGS sequence"/>
</dbReference>
<keyword evidence="3" id="KW-1185">Reference proteome</keyword>
<dbReference type="EMBL" id="JAFCMP010000088">
    <property type="protein sequence ID" value="KAG5187592.1"/>
    <property type="molecule type" value="Genomic_DNA"/>
</dbReference>
<proteinExistence type="predicted"/>
<name>A0A835Z4S1_9STRA</name>
<dbReference type="AlphaFoldDB" id="A0A835Z4S1"/>
<dbReference type="InterPro" id="IPR037027">
    <property type="entry name" value="YqgF/RNaseH-like_dom_sf"/>
</dbReference>
<sequence length="234" mass="24763">MPPHRAPPLSGPPRDAATCVLSITFSQQLQLSARDVTGAFRKKARAAERERWARIDHGDAAVAHETARGQEAATVALGLWRDGSETAMSACARNFSQALADALAARGAHRVSMWDERFSSVEAQSRLARHRGNHDVDAVAACAILEHYFEEGGEGAEVVAASANVSECVDKYGGEAAAAVQPENRLGEMLRMRGEARREGGGRDAGGGGGGGGGGTRAKPKRQPKKRQRGQSLL</sequence>
<feature type="compositionally biased region" description="Gly residues" evidence="1">
    <location>
        <begin position="203"/>
        <end position="216"/>
    </location>
</feature>
<comment type="caution">
    <text evidence="2">The sequence shown here is derived from an EMBL/GenBank/DDBJ whole genome shotgun (WGS) entry which is preliminary data.</text>
</comment>
<feature type="region of interest" description="Disordered" evidence="1">
    <location>
        <begin position="191"/>
        <end position="234"/>
    </location>
</feature>
<dbReference type="SUPFAM" id="SSF53098">
    <property type="entry name" value="Ribonuclease H-like"/>
    <property type="match status" value="1"/>
</dbReference>
<dbReference type="PANTHER" id="PTHR33317:SF4">
    <property type="entry name" value="POLYNUCLEOTIDYL TRANSFERASE, RIBONUCLEASE H-LIKE SUPERFAMILY PROTEIN"/>
    <property type="match status" value="1"/>
</dbReference>
<dbReference type="Pfam" id="PF03652">
    <property type="entry name" value="RuvX"/>
    <property type="match status" value="1"/>
</dbReference>
<dbReference type="InterPro" id="IPR005227">
    <property type="entry name" value="YqgF"/>
</dbReference>
<dbReference type="Gene3D" id="3.30.420.140">
    <property type="entry name" value="YqgF/RNase H-like domain"/>
    <property type="match status" value="1"/>
</dbReference>
<gene>
    <name evidence="2" type="ORF">JKP88DRAFT_353701</name>
</gene>
<evidence type="ECO:0000313" key="3">
    <source>
        <dbReference type="Proteomes" id="UP000664859"/>
    </source>
</evidence>
<evidence type="ECO:0000256" key="1">
    <source>
        <dbReference type="SAM" id="MobiDB-lite"/>
    </source>
</evidence>
<feature type="compositionally biased region" description="Basic residues" evidence="1">
    <location>
        <begin position="218"/>
        <end position="234"/>
    </location>
</feature>
<feature type="compositionally biased region" description="Basic and acidic residues" evidence="1">
    <location>
        <begin position="191"/>
        <end position="202"/>
    </location>
</feature>
<protein>
    <submittedName>
        <fullName evidence="2">Uncharacterized protein</fullName>
    </submittedName>
</protein>
<evidence type="ECO:0000313" key="2">
    <source>
        <dbReference type="EMBL" id="KAG5187592.1"/>
    </source>
</evidence>
<reference evidence="2" key="1">
    <citation type="submission" date="2021-02" db="EMBL/GenBank/DDBJ databases">
        <title>First Annotated Genome of the Yellow-green Alga Tribonema minus.</title>
        <authorList>
            <person name="Mahan K.M."/>
        </authorList>
    </citation>
    <scope>NUCLEOTIDE SEQUENCE</scope>
    <source>
        <strain evidence="2">UTEX B ZZ1240</strain>
    </source>
</reference>
<organism evidence="2 3">
    <name type="scientific">Tribonema minus</name>
    <dbReference type="NCBI Taxonomy" id="303371"/>
    <lineage>
        <taxon>Eukaryota</taxon>
        <taxon>Sar</taxon>
        <taxon>Stramenopiles</taxon>
        <taxon>Ochrophyta</taxon>
        <taxon>PX clade</taxon>
        <taxon>Xanthophyceae</taxon>
        <taxon>Tribonematales</taxon>
        <taxon>Tribonemataceae</taxon>
        <taxon>Tribonema</taxon>
    </lineage>
</organism>
<dbReference type="InterPro" id="IPR012337">
    <property type="entry name" value="RNaseH-like_sf"/>
</dbReference>